<dbReference type="GeneID" id="67209902"/>
<keyword evidence="2" id="KW-1185">Reference proteome</keyword>
<dbReference type="EMBL" id="JBHMAJ010000006">
    <property type="protein sequence ID" value="MFB9824261.1"/>
    <property type="molecule type" value="Genomic_DNA"/>
</dbReference>
<dbReference type="RefSeq" id="WP_222922591.1">
    <property type="nucleotide sequence ID" value="NZ_CP082286.1"/>
</dbReference>
<evidence type="ECO:0000313" key="2">
    <source>
        <dbReference type="Proteomes" id="UP001589595"/>
    </source>
</evidence>
<dbReference type="AlphaFoldDB" id="A0ABD5MQG6"/>
<sequence>MSDDGWTWVLASKAQSDLDSLSLGSTDVAVRTPLTTTDIRVSDTQTGSLGLSRSSVKLNRFPVHEQHSSSIIVEYERTHVHIPIPVGDHEAFTHHATTDILQKLSEYSEKTFSTRDSTASQGMGNANRATGSLEMDVFTAQRRPCRQPPDRTGG</sequence>
<reference evidence="1" key="1">
    <citation type="submission" date="2024-09" db="EMBL/GenBank/DDBJ databases">
        <authorList>
            <person name="Sun Q."/>
        </authorList>
    </citation>
    <scope>NUCLEOTIDE SEQUENCE [LARGE SCALE GENOMIC DNA]</scope>
    <source>
        <strain evidence="1">JCM 31273</strain>
    </source>
</reference>
<organism evidence="1 2">
    <name type="scientific">Halobaculum roseum</name>
    <dbReference type="NCBI Taxonomy" id="2175149"/>
    <lineage>
        <taxon>Archaea</taxon>
        <taxon>Methanobacteriati</taxon>
        <taxon>Methanobacteriota</taxon>
        <taxon>Stenosarchaea group</taxon>
        <taxon>Halobacteria</taxon>
        <taxon>Halobacteriales</taxon>
        <taxon>Haloferacaceae</taxon>
        <taxon>Halobaculum</taxon>
    </lineage>
</organism>
<comment type="caution">
    <text evidence="1">The sequence shown here is derived from an EMBL/GenBank/DDBJ whole genome shotgun (WGS) entry which is preliminary data.</text>
</comment>
<gene>
    <name evidence="1" type="ORF">ACFFOL_08795</name>
</gene>
<dbReference type="Proteomes" id="UP001589595">
    <property type="component" value="Unassembled WGS sequence"/>
</dbReference>
<evidence type="ECO:0000313" key="1">
    <source>
        <dbReference type="EMBL" id="MFB9824261.1"/>
    </source>
</evidence>
<proteinExistence type="predicted"/>
<protein>
    <submittedName>
        <fullName evidence="1">Uncharacterized protein</fullName>
    </submittedName>
</protein>
<name>A0ABD5MQG6_9EURY</name>
<accession>A0ABD5MQG6</accession>